<accession>A0ABZ1YS46</accession>
<dbReference type="EMBL" id="CP109441">
    <property type="protein sequence ID" value="WUV44780.1"/>
    <property type="molecule type" value="Genomic_DNA"/>
</dbReference>
<protein>
    <submittedName>
        <fullName evidence="1">Uncharacterized protein</fullName>
    </submittedName>
</protein>
<dbReference type="RefSeq" id="WP_329407884.1">
    <property type="nucleotide sequence ID" value="NZ_CP109441.1"/>
</dbReference>
<evidence type="ECO:0000313" key="2">
    <source>
        <dbReference type="Proteomes" id="UP001432062"/>
    </source>
</evidence>
<proteinExistence type="predicted"/>
<sequence length="70" mass="8150">MITAIETVTREQYLSAVHRLPDPRPRSSPAVPQGWRAEFPDWRHKYWTFTSDQHDVLRLRPINIAAAQPA</sequence>
<reference evidence="1" key="1">
    <citation type="submission" date="2022-10" db="EMBL/GenBank/DDBJ databases">
        <title>The complete genomes of actinobacterial strains from the NBC collection.</title>
        <authorList>
            <person name="Joergensen T.S."/>
            <person name="Alvarez Arevalo M."/>
            <person name="Sterndorff E.B."/>
            <person name="Faurdal D."/>
            <person name="Vuksanovic O."/>
            <person name="Mourched A.-S."/>
            <person name="Charusanti P."/>
            <person name="Shaw S."/>
            <person name="Blin K."/>
            <person name="Weber T."/>
        </authorList>
    </citation>
    <scope>NUCLEOTIDE SEQUENCE</scope>
    <source>
        <strain evidence="1">NBC_01482</strain>
    </source>
</reference>
<name>A0ABZ1YS46_9NOCA</name>
<keyword evidence="2" id="KW-1185">Reference proteome</keyword>
<evidence type="ECO:0000313" key="1">
    <source>
        <dbReference type="EMBL" id="WUV44780.1"/>
    </source>
</evidence>
<gene>
    <name evidence="1" type="ORF">OG563_37465</name>
</gene>
<organism evidence="1 2">
    <name type="scientific">Nocardia vinacea</name>
    <dbReference type="NCBI Taxonomy" id="96468"/>
    <lineage>
        <taxon>Bacteria</taxon>
        <taxon>Bacillati</taxon>
        <taxon>Actinomycetota</taxon>
        <taxon>Actinomycetes</taxon>
        <taxon>Mycobacteriales</taxon>
        <taxon>Nocardiaceae</taxon>
        <taxon>Nocardia</taxon>
    </lineage>
</organism>
<dbReference type="Proteomes" id="UP001432062">
    <property type="component" value="Chromosome"/>
</dbReference>